<organism evidence="1 2">
    <name type="scientific">Sulfuricaulis limicola</name>
    <dbReference type="NCBI Taxonomy" id="1620215"/>
    <lineage>
        <taxon>Bacteria</taxon>
        <taxon>Pseudomonadati</taxon>
        <taxon>Pseudomonadota</taxon>
        <taxon>Gammaproteobacteria</taxon>
        <taxon>Acidiferrobacterales</taxon>
        <taxon>Acidiferrobacteraceae</taxon>
        <taxon>Sulfuricaulis</taxon>
    </lineage>
</organism>
<gene>
    <name evidence="1" type="ORF">SCL_0485</name>
</gene>
<accession>A0A1B4XDA3</accession>
<dbReference type="KEGG" id="slim:SCL_0485"/>
<reference evidence="1 2" key="1">
    <citation type="submission" date="2015-05" db="EMBL/GenBank/DDBJ databases">
        <title>Complete genome sequence of a sulfur-oxidizing gammaproteobacterium strain HA5.</title>
        <authorList>
            <person name="Miura A."/>
            <person name="Kojima H."/>
            <person name="Fukui M."/>
        </authorList>
    </citation>
    <scope>NUCLEOTIDE SEQUENCE [LARGE SCALE GENOMIC DNA]</scope>
    <source>
        <strain evidence="1 2">HA5</strain>
    </source>
</reference>
<protein>
    <submittedName>
        <fullName evidence="1">Uncharacterized protein</fullName>
    </submittedName>
</protein>
<dbReference type="PANTHER" id="PTHR37691:SF1">
    <property type="entry name" value="BLR3518 PROTEIN"/>
    <property type="match status" value="1"/>
</dbReference>
<dbReference type="AlphaFoldDB" id="A0A1B4XDA3"/>
<dbReference type="Proteomes" id="UP000243180">
    <property type="component" value="Chromosome"/>
</dbReference>
<dbReference type="EMBL" id="AP014879">
    <property type="protein sequence ID" value="BAV32807.1"/>
    <property type="molecule type" value="Genomic_DNA"/>
</dbReference>
<proteinExistence type="predicted"/>
<dbReference type="InterPro" id="IPR027396">
    <property type="entry name" value="DsrEFH-like"/>
</dbReference>
<dbReference type="RefSeq" id="WP_096359652.1">
    <property type="nucleotide sequence ID" value="NZ_AP014879.1"/>
</dbReference>
<dbReference type="SUPFAM" id="SSF75169">
    <property type="entry name" value="DsrEFH-like"/>
    <property type="match status" value="1"/>
</dbReference>
<dbReference type="InParanoid" id="A0A1B4XDA3"/>
<evidence type="ECO:0000313" key="2">
    <source>
        <dbReference type="Proteomes" id="UP000243180"/>
    </source>
</evidence>
<keyword evidence="2" id="KW-1185">Reference proteome</keyword>
<dbReference type="PANTHER" id="PTHR37691">
    <property type="entry name" value="BLR3518 PROTEIN"/>
    <property type="match status" value="1"/>
</dbReference>
<dbReference type="Gene3D" id="3.40.1260.10">
    <property type="entry name" value="DsrEFH-like"/>
    <property type="match status" value="1"/>
</dbReference>
<evidence type="ECO:0000313" key="1">
    <source>
        <dbReference type="EMBL" id="BAV32807.1"/>
    </source>
</evidence>
<name>A0A1B4XDA3_9GAMM</name>
<sequence>MNKEQKFSEEFINAFVDDELTPDEKAQAYARLGDDETLNRQVCELRKVRDLVGLAYRNVPAPACGTSAVATGRKCSTAIAAGLALVVGGLGGWFLNPASRAPDNAAIAQASPAAEDPAKVLFHVSEGSPEHLKTVLDEVENLMKFYRQTNQKARVEVITNGGGLSLLMAGISPYADRIQRMQKEYHNLTFVACQNTIERIQQELGLQAKLLPGVVIIDSGVAQIMRRQNQGWAYIQV</sequence>
<dbReference type="OrthoDB" id="8557943at2"/>